<dbReference type="Gene3D" id="3.20.80.10">
    <property type="entry name" value="Regulatory factor, effector binding domain"/>
    <property type="match status" value="1"/>
</dbReference>
<dbReference type="InterPro" id="IPR008319">
    <property type="entry name" value="GyrI-like_CCH_Lin2189-like"/>
</dbReference>
<dbReference type="KEGG" id="tum:CBW65_02870"/>
<dbReference type="InterPro" id="IPR029442">
    <property type="entry name" value="GyrI-like"/>
</dbReference>
<protein>
    <recommendedName>
        <fullName evidence="1">GyrI-like small molecule binding domain-containing protein</fullName>
    </recommendedName>
</protein>
<dbReference type="EMBL" id="CP021434">
    <property type="protein sequence ID" value="ARU60116.1"/>
    <property type="molecule type" value="Genomic_DNA"/>
</dbReference>
<reference evidence="3" key="1">
    <citation type="submission" date="2017-05" db="EMBL/GenBank/DDBJ databases">
        <authorList>
            <person name="Sung H."/>
        </authorList>
    </citation>
    <scope>NUCLEOTIDE SEQUENCE [LARGE SCALE GENOMIC DNA]</scope>
    <source>
        <strain evidence="3">AR23208</strain>
    </source>
</reference>
<dbReference type="InterPro" id="IPR011256">
    <property type="entry name" value="Reg_factor_effector_dom_sf"/>
</dbReference>
<dbReference type="OrthoDB" id="4772335at2"/>
<sequence length="207" mass="24331">MTNKIDYKKDFKQLYLPKTVPAIVEVPKMQFLMVSGSGDPNGEKFTEVVEALYSLSYAVRMSYKSAEVPDGYYEYTVFPLEGVWDLLDRTKPATDKSNLKYTMMIRQPDFLTEPLFQRFLEQTKRKKKNPFLDEVRFEHAEEGLCCQMMHIGSFDEEPKSFAQMEAFCVENGFIRSSKIHREIYLSDPRKTKPEKMKTVLRFLVEKR</sequence>
<keyword evidence="3" id="KW-1185">Reference proteome</keyword>
<accession>A0A1Y0IJW4</accession>
<proteinExistence type="predicted"/>
<dbReference type="Proteomes" id="UP000195437">
    <property type="component" value="Chromosome"/>
</dbReference>
<name>A0A1Y0IJW4_9BACL</name>
<evidence type="ECO:0000313" key="3">
    <source>
        <dbReference type="Proteomes" id="UP000195437"/>
    </source>
</evidence>
<organism evidence="2 3">
    <name type="scientific">Tumebacillus avium</name>
    <dbReference type="NCBI Taxonomy" id="1903704"/>
    <lineage>
        <taxon>Bacteria</taxon>
        <taxon>Bacillati</taxon>
        <taxon>Bacillota</taxon>
        <taxon>Bacilli</taxon>
        <taxon>Bacillales</taxon>
        <taxon>Alicyclobacillaceae</taxon>
        <taxon>Tumebacillus</taxon>
    </lineage>
</organism>
<feature type="domain" description="GyrI-like small molecule binding" evidence="1">
    <location>
        <begin position="21"/>
        <end position="198"/>
    </location>
</feature>
<evidence type="ECO:0000259" key="1">
    <source>
        <dbReference type="Pfam" id="PF06445"/>
    </source>
</evidence>
<dbReference type="PIRSF" id="PIRSF031644">
    <property type="entry name" value="UCP031644"/>
    <property type="match status" value="1"/>
</dbReference>
<dbReference type="SUPFAM" id="SSF55136">
    <property type="entry name" value="Probable bacterial effector-binding domain"/>
    <property type="match status" value="1"/>
</dbReference>
<dbReference type="Pfam" id="PF06445">
    <property type="entry name" value="GyrI-like"/>
    <property type="match status" value="1"/>
</dbReference>
<evidence type="ECO:0000313" key="2">
    <source>
        <dbReference type="EMBL" id="ARU60116.1"/>
    </source>
</evidence>
<dbReference type="AlphaFoldDB" id="A0A1Y0IJW4"/>
<dbReference type="RefSeq" id="WP_087455504.1">
    <property type="nucleotide sequence ID" value="NZ_CP021434.1"/>
</dbReference>
<gene>
    <name evidence="2" type="ORF">CBW65_02870</name>
</gene>